<keyword evidence="3" id="KW-1185">Reference proteome</keyword>
<feature type="signal peptide" evidence="1">
    <location>
        <begin position="1"/>
        <end position="20"/>
    </location>
</feature>
<dbReference type="EMBL" id="SMGO01000002">
    <property type="protein sequence ID" value="TCK83022.1"/>
    <property type="molecule type" value="Genomic_DNA"/>
</dbReference>
<reference evidence="2 3" key="1">
    <citation type="submission" date="2019-03" db="EMBL/GenBank/DDBJ databases">
        <title>Genomic Encyclopedia of Archaeal and Bacterial Type Strains, Phase II (KMG-II): from individual species to whole genera.</title>
        <authorList>
            <person name="Goeker M."/>
        </authorList>
    </citation>
    <scope>NUCLEOTIDE SEQUENCE [LARGE SCALE GENOMIC DNA]</scope>
    <source>
        <strain evidence="2 3">DSM 22554</strain>
    </source>
</reference>
<proteinExistence type="predicted"/>
<protein>
    <submittedName>
        <fullName evidence="2">Uncharacterized protein</fullName>
    </submittedName>
</protein>
<gene>
    <name evidence="2" type="ORF">C8N28_1609</name>
</gene>
<keyword evidence="1" id="KW-0732">Signal</keyword>
<comment type="caution">
    <text evidence="2">The sequence shown here is derived from an EMBL/GenBank/DDBJ whole genome shotgun (WGS) entry which is preliminary data.</text>
</comment>
<evidence type="ECO:0000313" key="3">
    <source>
        <dbReference type="Proteomes" id="UP000294616"/>
    </source>
</evidence>
<dbReference type="RefSeq" id="WP_132223485.1">
    <property type="nucleotide sequence ID" value="NZ_SMGO01000002.1"/>
</dbReference>
<sequence length="240" mass="26983">MNIRFIYILFLGFISLNTFAQEAPKTVWADSIHVDGDLTDWGSQTYYTFKDQDFSYAIANNADYLYIAIRVFNKAQQLKAIYNGISVTTNLEAKEKDGPTVIFPMPDVAALRAMNSREEYERPENNREAGLNLTRAISVHGFPTIVDGKISLENNYGIKASAKIDSTDDTLIYEAAISLKQLNINKDKPFALNLRINDRSSVRFTNRSTDLYGQYTGARSGVVTKVEPGVWNILKLSKSN</sequence>
<accession>A0A4R1LVY7</accession>
<dbReference type="OrthoDB" id="1523672at2"/>
<organism evidence="2 3">
    <name type="scientific">Albibacterium bauzanense</name>
    <dbReference type="NCBI Taxonomy" id="653929"/>
    <lineage>
        <taxon>Bacteria</taxon>
        <taxon>Pseudomonadati</taxon>
        <taxon>Bacteroidota</taxon>
        <taxon>Sphingobacteriia</taxon>
        <taxon>Sphingobacteriales</taxon>
        <taxon>Sphingobacteriaceae</taxon>
        <taxon>Albibacterium</taxon>
    </lineage>
</organism>
<dbReference type="AlphaFoldDB" id="A0A4R1LVY7"/>
<dbReference type="Proteomes" id="UP000294616">
    <property type="component" value="Unassembled WGS sequence"/>
</dbReference>
<evidence type="ECO:0000313" key="2">
    <source>
        <dbReference type="EMBL" id="TCK83022.1"/>
    </source>
</evidence>
<name>A0A4R1LVY7_9SPHI</name>
<evidence type="ECO:0000256" key="1">
    <source>
        <dbReference type="SAM" id="SignalP"/>
    </source>
</evidence>
<dbReference type="Gene3D" id="2.60.40.1190">
    <property type="match status" value="1"/>
</dbReference>
<feature type="chain" id="PRO_5020501863" evidence="1">
    <location>
        <begin position="21"/>
        <end position="240"/>
    </location>
</feature>